<reference evidence="6" key="1">
    <citation type="journal article" date="2017" name="Gigascience">
        <title>The genome draft of coconut (Cocos nucifera).</title>
        <authorList>
            <person name="Xiao Y."/>
            <person name="Xu P."/>
            <person name="Fan H."/>
            <person name="Baudouin L."/>
            <person name="Xia W."/>
            <person name="Bocs S."/>
            <person name="Xu J."/>
            <person name="Li Q."/>
            <person name="Guo A."/>
            <person name="Zhou L."/>
            <person name="Li J."/>
            <person name="Wu Y."/>
            <person name="Ma Z."/>
            <person name="Armero A."/>
            <person name="Issali A.E."/>
            <person name="Liu N."/>
            <person name="Peng M."/>
            <person name="Yang Y."/>
        </authorList>
    </citation>
    <scope>NUCLEOTIDE SEQUENCE</scope>
    <source>
        <tissue evidence="6">Spear leaf of Hainan Tall coconut</tissue>
    </source>
</reference>
<dbReference type="Gene3D" id="1.20.1280.290">
    <property type="match status" value="1"/>
</dbReference>
<evidence type="ECO:0008006" key="8">
    <source>
        <dbReference type="Google" id="ProtNLM"/>
    </source>
</evidence>
<dbReference type="InterPro" id="IPR006603">
    <property type="entry name" value="PQ-loop_rpt"/>
</dbReference>
<name>A0A8K0N1I9_COCNU</name>
<comment type="subcellular location">
    <subcellularLocation>
        <location evidence="1">Membrane</location>
        <topology evidence="1">Multi-pass membrane protein</topology>
    </subcellularLocation>
</comment>
<dbReference type="SMART" id="SM00679">
    <property type="entry name" value="CTNS"/>
    <property type="match status" value="1"/>
</dbReference>
<feature type="transmembrane region" description="Helical" evidence="5">
    <location>
        <begin position="65"/>
        <end position="85"/>
    </location>
</feature>
<evidence type="ECO:0000256" key="2">
    <source>
        <dbReference type="ARBA" id="ARBA00022692"/>
    </source>
</evidence>
<keyword evidence="4 5" id="KW-0472">Membrane</keyword>
<feature type="transmembrane region" description="Helical" evidence="5">
    <location>
        <begin position="97"/>
        <end position="123"/>
    </location>
</feature>
<accession>A0A8K0N1I9</accession>
<dbReference type="Pfam" id="PF04193">
    <property type="entry name" value="PQ-loop"/>
    <property type="match status" value="1"/>
</dbReference>
<dbReference type="PANTHER" id="PTHR16201:SF45">
    <property type="entry name" value="PQ-LOOP REPEAT FAMILY PROTEIN _ TRANSMEMBRANE FAMILY PROTEIN"/>
    <property type="match status" value="1"/>
</dbReference>
<reference evidence="6" key="2">
    <citation type="submission" date="2019-07" db="EMBL/GenBank/DDBJ databases">
        <authorList>
            <person name="Yang Y."/>
            <person name="Bocs S."/>
            <person name="Baudouin L."/>
        </authorList>
    </citation>
    <scope>NUCLEOTIDE SEQUENCE</scope>
    <source>
        <tissue evidence="6">Spear leaf of Hainan Tall coconut</tissue>
    </source>
</reference>
<keyword evidence="2 5" id="KW-0812">Transmembrane</keyword>
<evidence type="ECO:0000313" key="7">
    <source>
        <dbReference type="Proteomes" id="UP000797356"/>
    </source>
</evidence>
<dbReference type="AlphaFoldDB" id="A0A8K0N1I9"/>
<keyword evidence="7" id="KW-1185">Reference proteome</keyword>
<comment type="caution">
    <text evidence="6">The sequence shown here is derived from an EMBL/GenBank/DDBJ whole genome shotgun (WGS) entry which is preliminary data.</text>
</comment>
<evidence type="ECO:0000256" key="3">
    <source>
        <dbReference type="ARBA" id="ARBA00022989"/>
    </source>
</evidence>
<evidence type="ECO:0000313" key="6">
    <source>
        <dbReference type="EMBL" id="KAG1341801.1"/>
    </source>
</evidence>
<evidence type="ECO:0000256" key="1">
    <source>
        <dbReference type="ARBA" id="ARBA00004141"/>
    </source>
</evidence>
<dbReference type="GO" id="GO:0016020">
    <property type="term" value="C:membrane"/>
    <property type="evidence" value="ECO:0007669"/>
    <property type="project" value="UniProtKB-SubCell"/>
</dbReference>
<evidence type="ECO:0000256" key="4">
    <source>
        <dbReference type="ARBA" id="ARBA00023136"/>
    </source>
</evidence>
<dbReference type="InterPro" id="IPR051415">
    <property type="entry name" value="LAAT-1"/>
</dbReference>
<sequence length="183" mass="20415">MAKSPEWASCAEEKKACVGWIDKYFKDCVCSLSGEVSFGLGLISLVCWGIAEIPQIITNFQTKSGHGVSLGLILTWVIGCLPNSIQHWSAFSSISSSSFVIICSDLQLYTATTVVLLFQTLYYDYWLRWRKSKDVKSTIEVSEVFGQQWDSTVWVVLSGDGQEWTIWLGTARLVVRGRGLSNP</sequence>
<evidence type="ECO:0000256" key="5">
    <source>
        <dbReference type="SAM" id="Phobius"/>
    </source>
</evidence>
<keyword evidence="3 5" id="KW-1133">Transmembrane helix</keyword>
<proteinExistence type="predicted"/>
<dbReference type="EMBL" id="CM017876">
    <property type="protein sequence ID" value="KAG1341801.1"/>
    <property type="molecule type" value="Genomic_DNA"/>
</dbReference>
<dbReference type="Proteomes" id="UP000797356">
    <property type="component" value="Chromosome 5"/>
</dbReference>
<dbReference type="PANTHER" id="PTHR16201">
    <property type="entry name" value="SEVEN TRANSMEMBRANE PROTEIN 1-RELATED"/>
    <property type="match status" value="1"/>
</dbReference>
<feature type="transmembrane region" description="Helical" evidence="5">
    <location>
        <begin position="36"/>
        <end position="53"/>
    </location>
</feature>
<dbReference type="OrthoDB" id="8048523at2759"/>
<organism evidence="6 7">
    <name type="scientific">Cocos nucifera</name>
    <name type="common">Coconut palm</name>
    <dbReference type="NCBI Taxonomy" id="13894"/>
    <lineage>
        <taxon>Eukaryota</taxon>
        <taxon>Viridiplantae</taxon>
        <taxon>Streptophyta</taxon>
        <taxon>Embryophyta</taxon>
        <taxon>Tracheophyta</taxon>
        <taxon>Spermatophyta</taxon>
        <taxon>Magnoliopsida</taxon>
        <taxon>Liliopsida</taxon>
        <taxon>Arecaceae</taxon>
        <taxon>Arecoideae</taxon>
        <taxon>Cocoseae</taxon>
        <taxon>Attaleinae</taxon>
        <taxon>Cocos</taxon>
    </lineage>
</organism>
<gene>
    <name evidence="6" type="ORF">COCNU_05G000300</name>
</gene>
<protein>
    <recommendedName>
        <fullName evidence="8">PQ-loop repeat family protein</fullName>
    </recommendedName>
</protein>